<dbReference type="InterPro" id="IPR036388">
    <property type="entry name" value="WH-like_DNA-bd_sf"/>
</dbReference>
<dbReference type="InterPro" id="IPR036390">
    <property type="entry name" value="WH_DNA-bd_sf"/>
</dbReference>
<dbReference type="Pfam" id="PF00392">
    <property type="entry name" value="GntR"/>
    <property type="match status" value="1"/>
</dbReference>
<dbReference type="Gene3D" id="1.20.120.530">
    <property type="entry name" value="GntR ligand-binding domain-like"/>
    <property type="match status" value="1"/>
</dbReference>
<dbReference type="SUPFAM" id="SSF48008">
    <property type="entry name" value="GntR ligand-binding domain-like"/>
    <property type="match status" value="1"/>
</dbReference>
<proteinExistence type="predicted"/>
<sequence>MAFHPVPFAVRRTDSNASKVYIEPTDVYNVVPENPENPENIAPEVPMARVPESQRVRDALENAVVDGRYRPGERLDPAELEREFGCSRTPVREALQALQRSGLVQIRPKQGTYVTELSVAELAERFEVMAELEGMAARLAASRIERRDLAELEGALVECETHASAGDADRYYYANARFHDTIYGACGNAYLRQQAHALQRALQPYRRLQLRVPDRMRRSLAEHRRIAVAVTDGDGDAAENAARDHVLVQVKEFSHLVRAWNQVREAGPAKAEPTGPTGPTEAAGQGAGGR</sequence>
<dbReference type="InterPro" id="IPR008920">
    <property type="entry name" value="TF_FadR/GntR_C"/>
</dbReference>
<evidence type="ECO:0000256" key="1">
    <source>
        <dbReference type="ARBA" id="ARBA00023015"/>
    </source>
</evidence>
<dbReference type="PANTHER" id="PTHR43537">
    <property type="entry name" value="TRANSCRIPTIONAL REGULATOR, GNTR FAMILY"/>
    <property type="match status" value="1"/>
</dbReference>
<dbReference type="PROSITE" id="PS50949">
    <property type="entry name" value="HTH_GNTR"/>
    <property type="match status" value="1"/>
</dbReference>
<name>A0ABT6RTH9_9ACTN</name>
<keyword evidence="3" id="KW-0804">Transcription</keyword>
<dbReference type="SMART" id="SM00895">
    <property type="entry name" value="FCD"/>
    <property type="match status" value="1"/>
</dbReference>
<evidence type="ECO:0000256" key="3">
    <source>
        <dbReference type="ARBA" id="ARBA00023163"/>
    </source>
</evidence>
<keyword evidence="1" id="KW-0805">Transcription regulation</keyword>
<keyword evidence="7" id="KW-1185">Reference proteome</keyword>
<evidence type="ECO:0000256" key="2">
    <source>
        <dbReference type="ARBA" id="ARBA00023125"/>
    </source>
</evidence>
<dbReference type="Pfam" id="PF07729">
    <property type="entry name" value="FCD"/>
    <property type="match status" value="1"/>
</dbReference>
<feature type="domain" description="HTH gntR-type" evidence="5">
    <location>
        <begin position="50"/>
        <end position="117"/>
    </location>
</feature>
<evidence type="ECO:0000256" key="4">
    <source>
        <dbReference type="SAM" id="MobiDB-lite"/>
    </source>
</evidence>
<dbReference type="SUPFAM" id="SSF46785">
    <property type="entry name" value="Winged helix' DNA-binding domain"/>
    <property type="match status" value="1"/>
</dbReference>
<dbReference type="InterPro" id="IPR011711">
    <property type="entry name" value="GntR_C"/>
</dbReference>
<protein>
    <submittedName>
        <fullName evidence="6">GntR family transcriptional regulator</fullName>
    </submittedName>
</protein>
<keyword evidence="2" id="KW-0238">DNA-binding</keyword>
<dbReference type="SMART" id="SM00345">
    <property type="entry name" value="HTH_GNTR"/>
    <property type="match status" value="1"/>
</dbReference>
<accession>A0ABT6RTH9</accession>
<dbReference type="RefSeq" id="WP_282514086.1">
    <property type="nucleotide sequence ID" value="NZ_JASCIR010000012.1"/>
</dbReference>
<evidence type="ECO:0000313" key="7">
    <source>
        <dbReference type="Proteomes" id="UP001224661"/>
    </source>
</evidence>
<gene>
    <name evidence="6" type="ORF">QIS99_16245</name>
</gene>
<feature type="region of interest" description="Disordered" evidence="4">
    <location>
        <begin position="266"/>
        <end position="290"/>
    </location>
</feature>
<dbReference type="InterPro" id="IPR000524">
    <property type="entry name" value="Tscrpt_reg_HTH_GntR"/>
</dbReference>
<dbReference type="Gene3D" id="1.10.10.10">
    <property type="entry name" value="Winged helix-like DNA-binding domain superfamily/Winged helix DNA-binding domain"/>
    <property type="match status" value="1"/>
</dbReference>
<dbReference type="Proteomes" id="UP001224661">
    <property type="component" value="Unassembled WGS sequence"/>
</dbReference>
<evidence type="ECO:0000259" key="5">
    <source>
        <dbReference type="PROSITE" id="PS50949"/>
    </source>
</evidence>
<dbReference type="PANTHER" id="PTHR43537:SF49">
    <property type="entry name" value="TRANSCRIPTIONAL REGULATORY PROTEIN"/>
    <property type="match status" value="1"/>
</dbReference>
<comment type="caution">
    <text evidence="6">The sequence shown here is derived from an EMBL/GenBank/DDBJ whole genome shotgun (WGS) entry which is preliminary data.</text>
</comment>
<reference evidence="6 7" key="1">
    <citation type="submission" date="2023-05" db="EMBL/GenBank/DDBJ databases">
        <title>Draft genome sequence of Streptomyces sp. B-S-A8 isolated from a cave soil in Thailand.</title>
        <authorList>
            <person name="Chamroensaksri N."/>
            <person name="Muangham S."/>
        </authorList>
    </citation>
    <scope>NUCLEOTIDE SEQUENCE [LARGE SCALE GENOMIC DNA]</scope>
    <source>
        <strain evidence="6 7">B-S-A8</strain>
    </source>
</reference>
<organism evidence="6 7">
    <name type="scientific">Streptomyces solicavernae</name>
    <dbReference type="NCBI Taxonomy" id="3043614"/>
    <lineage>
        <taxon>Bacteria</taxon>
        <taxon>Bacillati</taxon>
        <taxon>Actinomycetota</taxon>
        <taxon>Actinomycetes</taxon>
        <taxon>Kitasatosporales</taxon>
        <taxon>Streptomycetaceae</taxon>
        <taxon>Streptomyces</taxon>
    </lineage>
</organism>
<dbReference type="CDD" id="cd07377">
    <property type="entry name" value="WHTH_GntR"/>
    <property type="match status" value="1"/>
</dbReference>
<dbReference type="EMBL" id="JASCIR010000012">
    <property type="protein sequence ID" value="MDI3387738.1"/>
    <property type="molecule type" value="Genomic_DNA"/>
</dbReference>
<evidence type="ECO:0000313" key="6">
    <source>
        <dbReference type="EMBL" id="MDI3387738.1"/>
    </source>
</evidence>